<keyword evidence="2" id="KW-0865">Zymogen</keyword>
<keyword evidence="3" id="KW-1015">Disulfide bond</keyword>
<dbReference type="GO" id="GO:0006508">
    <property type="term" value="P:proteolysis"/>
    <property type="evidence" value="ECO:0007669"/>
    <property type="project" value="InterPro"/>
</dbReference>
<protein>
    <submittedName>
        <fullName evidence="7">Uncharacterized protein</fullName>
    </submittedName>
</protein>
<dbReference type="SUPFAM" id="SSF54001">
    <property type="entry name" value="Cysteine proteinases"/>
    <property type="match status" value="1"/>
</dbReference>
<dbReference type="InterPro" id="IPR025660">
    <property type="entry name" value="Pept_his_AS"/>
</dbReference>
<dbReference type="GO" id="GO:0008234">
    <property type="term" value="F:cysteine-type peptidase activity"/>
    <property type="evidence" value="ECO:0007669"/>
    <property type="project" value="InterPro"/>
</dbReference>
<dbReference type="CDD" id="cd02248">
    <property type="entry name" value="Peptidase_C1A"/>
    <property type="match status" value="1"/>
</dbReference>
<accession>A0A7S1ATH4</accession>
<reference evidence="7" key="1">
    <citation type="submission" date="2021-01" db="EMBL/GenBank/DDBJ databases">
        <authorList>
            <person name="Corre E."/>
            <person name="Pelletier E."/>
            <person name="Niang G."/>
            <person name="Scheremetjew M."/>
            <person name="Finn R."/>
            <person name="Kale V."/>
            <person name="Holt S."/>
            <person name="Cochrane G."/>
            <person name="Meng A."/>
            <person name="Brown T."/>
            <person name="Cohen L."/>
        </authorList>
    </citation>
    <scope>NUCLEOTIDE SEQUENCE</scope>
</reference>
<feature type="signal peptide" evidence="4">
    <location>
        <begin position="1"/>
        <end position="16"/>
    </location>
</feature>
<dbReference type="AlphaFoldDB" id="A0A7S1ATH4"/>
<dbReference type="InterPro" id="IPR013201">
    <property type="entry name" value="Prot_inhib_I29"/>
</dbReference>
<evidence type="ECO:0000256" key="3">
    <source>
        <dbReference type="ARBA" id="ARBA00023157"/>
    </source>
</evidence>
<dbReference type="Pfam" id="PF08246">
    <property type="entry name" value="Inhibitor_I29"/>
    <property type="match status" value="1"/>
</dbReference>
<name>A0A7S1ATH4_NOCSC</name>
<evidence type="ECO:0000256" key="1">
    <source>
        <dbReference type="ARBA" id="ARBA00008455"/>
    </source>
</evidence>
<dbReference type="InterPro" id="IPR000169">
    <property type="entry name" value="Pept_cys_AS"/>
</dbReference>
<organism evidence="7">
    <name type="scientific">Noctiluca scintillans</name>
    <name type="common">Sea sparkle</name>
    <name type="synonym">Red tide dinoflagellate</name>
    <dbReference type="NCBI Taxonomy" id="2966"/>
    <lineage>
        <taxon>Eukaryota</taxon>
        <taxon>Sar</taxon>
        <taxon>Alveolata</taxon>
        <taxon>Dinophyceae</taxon>
        <taxon>Noctilucales</taxon>
        <taxon>Noctilucaceae</taxon>
        <taxon>Noctiluca</taxon>
    </lineage>
</organism>
<dbReference type="PROSITE" id="PS00639">
    <property type="entry name" value="THIOL_PROTEASE_HIS"/>
    <property type="match status" value="1"/>
</dbReference>
<dbReference type="InterPro" id="IPR013128">
    <property type="entry name" value="Peptidase_C1A"/>
</dbReference>
<dbReference type="EMBL" id="HBFQ01055108">
    <property type="protein sequence ID" value="CAD8864794.1"/>
    <property type="molecule type" value="Transcribed_RNA"/>
</dbReference>
<evidence type="ECO:0000256" key="2">
    <source>
        <dbReference type="ARBA" id="ARBA00023145"/>
    </source>
</evidence>
<dbReference type="PRINTS" id="PR00705">
    <property type="entry name" value="PAPAIN"/>
</dbReference>
<feature type="domain" description="Cathepsin propeptide inhibitor" evidence="6">
    <location>
        <begin position="42"/>
        <end position="98"/>
    </location>
</feature>
<dbReference type="PANTHER" id="PTHR12411">
    <property type="entry name" value="CYSTEINE PROTEASE FAMILY C1-RELATED"/>
    <property type="match status" value="1"/>
</dbReference>
<dbReference type="Pfam" id="PF00112">
    <property type="entry name" value="Peptidase_C1"/>
    <property type="match status" value="1"/>
</dbReference>
<dbReference type="PROSITE" id="PS00139">
    <property type="entry name" value="THIOL_PROTEASE_CYS"/>
    <property type="match status" value="1"/>
</dbReference>
<dbReference type="Gene3D" id="3.90.70.10">
    <property type="entry name" value="Cysteine proteinases"/>
    <property type="match status" value="1"/>
</dbReference>
<feature type="domain" description="Peptidase C1A papain C-terminal" evidence="5">
    <location>
        <begin position="129"/>
        <end position="342"/>
    </location>
</feature>
<dbReference type="InterPro" id="IPR039417">
    <property type="entry name" value="Peptidase_C1A_papain-like"/>
</dbReference>
<proteinExistence type="inferred from homology"/>
<evidence type="ECO:0000256" key="4">
    <source>
        <dbReference type="SAM" id="SignalP"/>
    </source>
</evidence>
<dbReference type="InterPro" id="IPR000668">
    <property type="entry name" value="Peptidase_C1A_C"/>
</dbReference>
<sequence>MKSVALASACFAVAGAASPCKQPCAVGCTEPSVEGTDWDTLWENYQDQFGKNYDNSVSTDARREIWHQNMLHIMQENDKGLSYSLGVNQFTDLTKDEFESTYLGYKPQNMSNLGTTLGRFHYDGDLLDLPSDWDWSTSSVEVVTPVKNQGSCGSCWTFSTTGALEGALAVGNGWTQTMSEQQVLDCDTSGSGCQGGLPKQALDWEKGMNVCSEDSYPYTGSQGSCNSGGCSAVLTLGSVWGSYSVDADEGSHCAAVIQRPLSVVVDAGGFQSYTSGIISNCGTTTDHAILLVGYGYYKSNPYWKVKNSWGTTWGLDGYGLVGRPSGSGDGTCGIQSGTNGVYVYGPYNPSSQIRGSDGEFIAEPVRGNLV</sequence>
<comment type="similarity">
    <text evidence="1">Belongs to the peptidase C1 family.</text>
</comment>
<feature type="chain" id="PRO_5030806702" evidence="4">
    <location>
        <begin position="17"/>
        <end position="370"/>
    </location>
</feature>
<evidence type="ECO:0000259" key="6">
    <source>
        <dbReference type="SMART" id="SM00848"/>
    </source>
</evidence>
<dbReference type="SMART" id="SM00848">
    <property type="entry name" value="Inhibitor_I29"/>
    <property type="match status" value="1"/>
</dbReference>
<keyword evidence="4" id="KW-0732">Signal</keyword>
<gene>
    <name evidence="7" type="ORF">NSCI0253_LOCUS39149</name>
</gene>
<evidence type="ECO:0000313" key="7">
    <source>
        <dbReference type="EMBL" id="CAD8864794.1"/>
    </source>
</evidence>
<dbReference type="InterPro" id="IPR038765">
    <property type="entry name" value="Papain-like_cys_pep_sf"/>
</dbReference>
<dbReference type="SMART" id="SM00645">
    <property type="entry name" value="Pept_C1"/>
    <property type="match status" value="1"/>
</dbReference>
<evidence type="ECO:0000259" key="5">
    <source>
        <dbReference type="SMART" id="SM00645"/>
    </source>
</evidence>